<dbReference type="AlphaFoldDB" id="A0A9Q0ITC5"/>
<dbReference type="PANTHER" id="PTHR10782:SF7">
    <property type="entry name" value="ZINC FINGER MIZ DOMAIN-CONTAINING PROTEIN 1"/>
    <property type="match status" value="1"/>
</dbReference>
<dbReference type="EMBL" id="JANIIK010000040">
    <property type="protein sequence ID" value="KAJ3608366.1"/>
    <property type="molecule type" value="Genomic_DNA"/>
</dbReference>
<proteinExistence type="predicted"/>
<dbReference type="OrthoDB" id="27975at2759"/>
<dbReference type="GO" id="GO:0000785">
    <property type="term" value="C:chromatin"/>
    <property type="evidence" value="ECO:0007669"/>
    <property type="project" value="TreeGrafter"/>
</dbReference>
<feature type="compositionally biased region" description="Pro residues" evidence="5">
    <location>
        <begin position="491"/>
        <end position="502"/>
    </location>
</feature>
<feature type="compositionally biased region" description="Polar residues" evidence="5">
    <location>
        <begin position="472"/>
        <end position="488"/>
    </location>
</feature>
<dbReference type="InterPro" id="IPR004181">
    <property type="entry name" value="Znf_MIZ"/>
</dbReference>
<feature type="region of interest" description="Disordered" evidence="5">
    <location>
        <begin position="297"/>
        <end position="559"/>
    </location>
</feature>
<dbReference type="GO" id="GO:0006357">
    <property type="term" value="P:regulation of transcription by RNA polymerase II"/>
    <property type="evidence" value="ECO:0007669"/>
    <property type="project" value="TreeGrafter"/>
</dbReference>
<dbReference type="PANTHER" id="PTHR10782">
    <property type="entry name" value="ZINC FINGER MIZ DOMAIN-CONTAINING PROTEIN"/>
    <property type="match status" value="1"/>
</dbReference>
<feature type="compositionally biased region" description="Basic and acidic residues" evidence="5">
    <location>
        <begin position="13"/>
        <end position="45"/>
    </location>
</feature>
<dbReference type="InterPro" id="IPR013083">
    <property type="entry name" value="Znf_RING/FYVE/PHD"/>
</dbReference>
<protein>
    <recommendedName>
        <fullName evidence="6">SP-RING-type domain-containing protein</fullName>
    </recommendedName>
</protein>
<gene>
    <name evidence="7" type="ORF">NHX12_025414</name>
</gene>
<feature type="region of interest" description="Disordered" evidence="5">
    <location>
        <begin position="1"/>
        <end position="187"/>
    </location>
</feature>
<dbReference type="Proteomes" id="UP001148018">
    <property type="component" value="Unassembled WGS sequence"/>
</dbReference>
<feature type="compositionally biased region" description="Gly residues" evidence="5">
    <location>
        <begin position="343"/>
        <end position="370"/>
    </location>
</feature>
<feature type="non-terminal residue" evidence="7">
    <location>
        <position position="1"/>
    </location>
</feature>
<feature type="compositionally biased region" description="Basic and acidic residues" evidence="5">
    <location>
        <begin position="212"/>
        <end position="222"/>
    </location>
</feature>
<feature type="compositionally biased region" description="Low complexity" evidence="5">
    <location>
        <begin position="503"/>
        <end position="521"/>
    </location>
</feature>
<feature type="compositionally biased region" description="Basic and acidic residues" evidence="5">
    <location>
        <begin position="165"/>
        <end position="176"/>
    </location>
</feature>
<evidence type="ECO:0000259" key="6">
    <source>
        <dbReference type="PROSITE" id="PS51044"/>
    </source>
</evidence>
<evidence type="ECO:0000256" key="3">
    <source>
        <dbReference type="ARBA" id="ARBA00022833"/>
    </source>
</evidence>
<keyword evidence="3" id="KW-0862">Zinc</keyword>
<evidence type="ECO:0000256" key="5">
    <source>
        <dbReference type="SAM" id="MobiDB-lite"/>
    </source>
</evidence>
<dbReference type="GO" id="GO:0003712">
    <property type="term" value="F:transcription coregulator activity"/>
    <property type="evidence" value="ECO:0007669"/>
    <property type="project" value="TreeGrafter"/>
</dbReference>
<dbReference type="GO" id="GO:0061665">
    <property type="term" value="F:SUMO ligase activity"/>
    <property type="evidence" value="ECO:0007669"/>
    <property type="project" value="TreeGrafter"/>
</dbReference>
<feature type="region of interest" description="Disordered" evidence="5">
    <location>
        <begin position="873"/>
        <end position="950"/>
    </location>
</feature>
<comment type="caution">
    <text evidence="7">The sequence shown here is derived from an EMBL/GenBank/DDBJ whole genome shotgun (WGS) entry which is preliminary data.</text>
</comment>
<keyword evidence="8" id="KW-1185">Reference proteome</keyword>
<feature type="region of interest" description="Disordered" evidence="5">
    <location>
        <begin position="199"/>
        <end position="234"/>
    </location>
</feature>
<dbReference type="InterPro" id="IPR057847">
    <property type="entry name" value="ZMIZ1/ZMIZ2_GBD-like"/>
</dbReference>
<name>A0A9Q0ITC5_9TELE</name>
<feature type="compositionally biased region" description="Polar residues" evidence="5">
    <location>
        <begin position="536"/>
        <end position="554"/>
    </location>
</feature>
<evidence type="ECO:0000256" key="2">
    <source>
        <dbReference type="ARBA" id="ARBA00022771"/>
    </source>
</evidence>
<evidence type="ECO:0000313" key="7">
    <source>
        <dbReference type="EMBL" id="KAJ3608366.1"/>
    </source>
</evidence>
<feature type="domain" description="SP-RING-type" evidence="6">
    <location>
        <begin position="751"/>
        <end position="817"/>
    </location>
</feature>
<dbReference type="GO" id="GO:0008270">
    <property type="term" value="F:zinc ion binding"/>
    <property type="evidence" value="ECO:0007669"/>
    <property type="project" value="UniProtKB-KW"/>
</dbReference>
<keyword evidence="2 4" id="KW-0863">Zinc-finger</keyword>
<dbReference type="Pfam" id="PF25527">
    <property type="entry name" value="GBD-like_ZMIZ1_ZMIZ2"/>
    <property type="match status" value="1"/>
</dbReference>
<dbReference type="GO" id="GO:0016925">
    <property type="term" value="P:protein sumoylation"/>
    <property type="evidence" value="ECO:0007669"/>
    <property type="project" value="TreeGrafter"/>
</dbReference>
<sequence length="950" mass="103202">MLRKENLALLEQEQARARGEAKNQEKLREEEKIKEELEKSLKTEPAESGVEETQHPQPEPLASDTPAENQQVTAAPIVADGDNPEKEVRGTDSVAATDALAGESEEGVNSSPAEAEEQTAAGQDEPRASTDEAGLVFGGQSDGLPAEEKEAQETHTPPPSSTPPDNRDQDKSRQGEGESQPLGGGFRCRLLVCSEGRADRSEFLHRRLVSSDLRRAECKSRQNEPPGKQLPMQPPMQNSMKPGLSHGDGSFSYDSVPWQQNTNQPPGSLSVVTTVWGVTNTSQSQVLGNPMANNNPMNPGGNPMGSGMPGNNQGMNSPQFPGPQQQFPNKGNPNQGYMQQGMYGRGNYPGGGGFGGNYPGGPNSGQGGMGMPPHSRPPSDFETQNKDMSQYGPPGPRGPRTLSGNMGGGMNPSNMGAPPMGMNQPRGPQGMGPFGPHGQRMPQQQHGYPGPRPQGMGMQGMKRPYPGEPSYGGQQYGPNTQFPSQQGQYPAPNPSRPMPSSPNYPGQRMPGQQLQGQYPPQSAAMGQYYKQEPPFNGQSNNFSGSGYQYNQGNINGPPRPVGNYPHSPVPGNPTPPMTPVNPNEELRLTFPVRDGVVLEPFRLEHNLAVSNHVFHLRPSVHQTLMWRSDLELQFKCYHHEDRQMNTNWPASVQVSVNATPLTIERGDNKTSHKPLHLKHVCQPGRNTIQITVTACCCSHLFVLQLVHRPSVRSVLQGLLKKRLLPAEHCITKVKRNFSSVAASSGNATLNGEDGVEQTAIKVSLKCPITFRRIQLPARGHDCKHRGTWRCPVCNKTALLEGLEVDQYMWGILNAIQNSEFEEVTIDPTCSWRPVPIKSDIHIKEDPDGPLAKRFKTMSPSQMIMPNVMDMIAQLGPGPSPYPSQGGGNNSEYGGQGHSYQGHGTFDFPHGNPGSTSMNDFMHGPQLSHPPDMPGSLMSQDKPLSHNMPDS</sequence>
<dbReference type="Gene3D" id="3.30.40.10">
    <property type="entry name" value="Zinc/RING finger domain, C3HC4 (zinc finger)"/>
    <property type="match status" value="1"/>
</dbReference>
<dbReference type="PROSITE" id="PS51044">
    <property type="entry name" value="ZF_SP_RING"/>
    <property type="match status" value="1"/>
</dbReference>
<evidence type="ECO:0000313" key="8">
    <source>
        <dbReference type="Proteomes" id="UP001148018"/>
    </source>
</evidence>
<feature type="compositionally biased region" description="Low complexity" evidence="5">
    <location>
        <begin position="309"/>
        <end position="342"/>
    </location>
</feature>
<reference evidence="7" key="1">
    <citation type="submission" date="2022-07" db="EMBL/GenBank/DDBJ databases">
        <title>Chromosome-level genome of Muraenolepis orangiensis.</title>
        <authorList>
            <person name="Kim J."/>
        </authorList>
    </citation>
    <scope>NUCLEOTIDE SEQUENCE</scope>
    <source>
        <strain evidence="7">KU_S4_2022</strain>
        <tissue evidence="7">Muscle</tissue>
    </source>
</reference>
<keyword evidence="1" id="KW-0479">Metal-binding</keyword>
<organism evidence="7 8">
    <name type="scientific">Muraenolepis orangiensis</name>
    <name type="common">Patagonian moray cod</name>
    <dbReference type="NCBI Taxonomy" id="630683"/>
    <lineage>
        <taxon>Eukaryota</taxon>
        <taxon>Metazoa</taxon>
        <taxon>Chordata</taxon>
        <taxon>Craniata</taxon>
        <taxon>Vertebrata</taxon>
        <taxon>Euteleostomi</taxon>
        <taxon>Actinopterygii</taxon>
        <taxon>Neopterygii</taxon>
        <taxon>Teleostei</taxon>
        <taxon>Neoteleostei</taxon>
        <taxon>Acanthomorphata</taxon>
        <taxon>Zeiogadaria</taxon>
        <taxon>Gadariae</taxon>
        <taxon>Gadiformes</taxon>
        <taxon>Muraenolepidoidei</taxon>
        <taxon>Muraenolepididae</taxon>
        <taxon>Muraenolepis</taxon>
    </lineage>
</organism>
<feature type="compositionally biased region" description="Gly residues" evidence="5">
    <location>
        <begin position="884"/>
        <end position="896"/>
    </location>
</feature>
<evidence type="ECO:0000256" key="4">
    <source>
        <dbReference type="PROSITE-ProRule" id="PRU00452"/>
    </source>
</evidence>
<feature type="compositionally biased region" description="Low complexity" evidence="5">
    <location>
        <begin position="411"/>
        <end position="423"/>
    </location>
</feature>
<accession>A0A9Q0ITC5</accession>
<evidence type="ECO:0000256" key="1">
    <source>
        <dbReference type="ARBA" id="ARBA00022723"/>
    </source>
</evidence>
<feature type="compositionally biased region" description="Low complexity" evidence="5">
    <location>
        <begin position="453"/>
        <end position="464"/>
    </location>
</feature>